<dbReference type="GO" id="GO:0009288">
    <property type="term" value="C:bacterial-type flagellum"/>
    <property type="evidence" value="ECO:0007669"/>
    <property type="project" value="InterPro"/>
</dbReference>
<reference evidence="12" key="1">
    <citation type="journal article" date="2014" name="Int. J. Syst. Evol. Microbiol.">
        <title>Complete genome sequence of Corynebacterium casei LMG S-19264T (=DSM 44701T), isolated from a smear-ripened cheese.</title>
        <authorList>
            <consortium name="US DOE Joint Genome Institute (JGI-PGF)"/>
            <person name="Walter F."/>
            <person name="Albersmeier A."/>
            <person name="Kalinowski J."/>
            <person name="Ruckert C."/>
        </authorList>
    </citation>
    <scope>NUCLEOTIDE SEQUENCE</scope>
    <source>
        <strain evidence="12">JCM 14719</strain>
    </source>
</reference>
<evidence type="ECO:0000256" key="7">
    <source>
        <dbReference type="ARBA" id="ARBA00022795"/>
    </source>
</evidence>
<evidence type="ECO:0000256" key="6">
    <source>
        <dbReference type="ARBA" id="ARBA00022500"/>
    </source>
</evidence>
<feature type="coiled-coil region" evidence="11">
    <location>
        <begin position="23"/>
        <end position="101"/>
    </location>
</feature>
<dbReference type="InterPro" id="IPR012823">
    <property type="entry name" value="Flagell_FliJ"/>
</dbReference>
<proteinExistence type="inferred from homology"/>
<keyword evidence="9" id="KW-0472">Membrane</keyword>
<comment type="caution">
    <text evidence="12">The sequence shown here is derived from an EMBL/GenBank/DDBJ whole genome shotgun (WGS) entry which is preliminary data.</text>
</comment>
<dbReference type="AlphaFoldDB" id="A0A8J3BED8"/>
<keyword evidence="5" id="KW-1003">Cell membrane</keyword>
<reference evidence="12" key="2">
    <citation type="submission" date="2020-09" db="EMBL/GenBank/DDBJ databases">
        <authorList>
            <person name="Sun Q."/>
            <person name="Ohkuma M."/>
        </authorList>
    </citation>
    <scope>NUCLEOTIDE SEQUENCE</scope>
    <source>
        <strain evidence="12">JCM 14719</strain>
    </source>
</reference>
<dbReference type="GO" id="GO:0005886">
    <property type="term" value="C:plasma membrane"/>
    <property type="evidence" value="ECO:0007669"/>
    <property type="project" value="UniProtKB-SubCell"/>
</dbReference>
<evidence type="ECO:0000256" key="10">
    <source>
        <dbReference type="ARBA" id="ARBA00023225"/>
    </source>
</evidence>
<dbReference type="EMBL" id="BMOF01000014">
    <property type="protein sequence ID" value="GGJ97914.1"/>
    <property type="molecule type" value="Genomic_DNA"/>
</dbReference>
<comment type="subcellular location">
    <subcellularLocation>
        <location evidence="1">Cell membrane</location>
        <topology evidence="1">Peripheral membrane protein</topology>
        <orientation evidence="1">Cytoplasmic side</orientation>
    </subcellularLocation>
</comment>
<dbReference type="GO" id="GO:0006935">
    <property type="term" value="P:chemotaxis"/>
    <property type="evidence" value="ECO:0007669"/>
    <property type="project" value="UniProtKB-KW"/>
</dbReference>
<evidence type="ECO:0000256" key="1">
    <source>
        <dbReference type="ARBA" id="ARBA00004413"/>
    </source>
</evidence>
<gene>
    <name evidence="12" type="ORF">GCM10007043_09800</name>
</gene>
<sequence>MSAFVFPWEHLRSLRHREQELAARQAAEALRLLVEERRRLEALEAELADAQRALLERQREGLPAAELVARQQVCQLLAQRVARQRQRVDEAELRVRIAQQRLQAKWKEAQMWERLKARYWRAHQARVRAVEQKVLDERATLAYVRAARLEREGE</sequence>
<keyword evidence="6" id="KW-0145">Chemotaxis</keyword>
<evidence type="ECO:0000313" key="13">
    <source>
        <dbReference type="Proteomes" id="UP000637720"/>
    </source>
</evidence>
<evidence type="ECO:0000256" key="2">
    <source>
        <dbReference type="ARBA" id="ARBA00010004"/>
    </source>
</evidence>
<evidence type="ECO:0000256" key="4">
    <source>
        <dbReference type="ARBA" id="ARBA00022448"/>
    </source>
</evidence>
<comment type="similarity">
    <text evidence="2">Belongs to the FliJ family.</text>
</comment>
<evidence type="ECO:0000256" key="8">
    <source>
        <dbReference type="ARBA" id="ARBA00022927"/>
    </source>
</evidence>
<keyword evidence="11" id="KW-0175">Coiled coil</keyword>
<accession>A0A8J3BED8</accession>
<name>A0A8J3BED8_9BACI</name>
<evidence type="ECO:0000256" key="11">
    <source>
        <dbReference type="SAM" id="Coils"/>
    </source>
</evidence>
<dbReference type="GO" id="GO:0071973">
    <property type="term" value="P:bacterial-type flagellum-dependent cell motility"/>
    <property type="evidence" value="ECO:0007669"/>
    <property type="project" value="InterPro"/>
</dbReference>
<dbReference type="RefSeq" id="WP_188816946.1">
    <property type="nucleotide sequence ID" value="NZ_BMOF01000014.1"/>
</dbReference>
<keyword evidence="8" id="KW-0653">Protein transport</keyword>
<organism evidence="12 13">
    <name type="scientific">Calditerricola satsumensis</name>
    <dbReference type="NCBI Taxonomy" id="373054"/>
    <lineage>
        <taxon>Bacteria</taxon>
        <taxon>Bacillati</taxon>
        <taxon>Bacillota</taxon>
        <taxon>Bacilli</taxon>
        <taxon>Bacillales</taxon>
        <taxon>Bacillaceae</taxon>
        <taxon>Calditerricola</taxon>
    </lineage>
</organism>
<dbReference type="Pfam" id="PF02050">
    <property type="entry name" value="FliJ"/>
    <property type="match status" value="1"/>
</dbReference>
<keyword evidence="10" id="KW-1006">Bacterial flagellum protein export</keyword>
<dbReference type="Proteomes" id="UP000637720">
    <property type="component" value="Unassembled WGS sequence"/>
</dbReference>
<keyword evidence="4" id="KW-0813">Transport</keyword>
<protein>
    <recommendedName>
        <fullName evidence="3">Flagellar FliJ protein</fullName>
    </recommendedName>
</protein>
<evidence type="ECO:0000256" key="9">
    <source>
        <dbReference type="ARBA" id="ARBA00023136"/>
    </source>
</evidence>
<evidence type="ECO:0000313" key="12">
    <source>
        <dbReference type="EMBL" id="GGJ97914.1"/>
    </source>
</evidence>
<dbReference type="GO" id="GO:0044781">
    <property type="term" value="P:bacterial-type flagellum organization"/>
    <property type="evidence" value="ECO:0007669"/>
    <property type="project" value="UniProtKB-KW"/>
</dbReference>
<keyword evidence="13" id="KW-1185">Reference proteome</keyword>
<evidence type="ECO:0000256" key="5">
    <source>
        <dbReference type="ARBA" id="ARBA00022475"/>
    </source>
</evidence>
<evidence type="ECO:0000256" key="3">
    <source>
        <dbReference type="ARBA" id="ARBA00020392"/>
    </source>
</evidence>
<dbReference type="Gene3D" id="1.10.287.1700">
    <property type="match status" value="1"/>
</dbReference>
<dbReference type="GO" id="GO:0015031">
    <property type="term" value="P:protein transport"/>
    <property type="evidence" value="ECO:0007669"/>
    <property type="project" value="UniProtKB-KW"/>
</dbReference>
<keyword evidence="7" id="KW-1005">Bacterial flagellum biogenesis</keyword>
<dbReference type="InterPro" id="IPR053716">
    <property type="entry name" value="Flag_assembly_chemotaxis_eff"/>
</dbReference>